<dbReference type="Proteomes" id="UP001142489">
    <property type="component" value="Unassembled WGS sequence"/>
</dbReference>
<evidence type="ECO:0000313" key="2">
    <source>
        <dbReference type="EMBL" id="KAJ7329769.1"/>
    </source>
</evidence>
<keyword evidence="1" id="KW-0238">DNA-binding</keyword>
<gene>
    <name evidence="2" type="ORF">JRQ81_015943</name>
</gene>
<dbReference type="OrthoDB" id="8442311at2759"/>
<dbReference type="InterPro" id="IPR010998">
    <property type="entry name" value="Integrase_recombinase_N"/>
</dbReference>
<comment type="caution">
    <text evidence="2">The sequence shown here is derived from an EMBL/GenBank/DDBJ whole genome shotgun (WGS) entry which is preliminary data.</text>
</comment>
<evidence type="ECO:0000313" key="3">
    <source>
        <dbReference type="Proteomes" id="UP001142489"/>
    </source>
</evidence>
<protein>
    <submittedName>
        <fullName evidence="2">Uncharacterized protein</fullName>
    </submittedName>
</protein>
<proteinExistence type="predicted"/>
<reference evidence="2" key="1">
    <citation type="journal article" date="2023" name="DNA Res.">
        <title>Chromosome-level genome assembly of Phrynocephalus forsythii using third-generation DNA sequencing and Hi-C analysis.</title>
        <authorList>
            <person name="Qi Y."/>
            <person name="Zhao W."/>
            <person name="Zhao Y."/>
            <person name="Niu C."/>
            <person name="Cao S."/>
            <person name="Zhang Y."/>
        </authorList>
    </citation>
    <scope>NUCLEOTIDE SEQUENCE</scope>
    <source>
        <tissue evidence="2">Muscle</tissue>
    </source>
</reference>
<dbReference type="PANTHER" id="PTHR35617:SF3">
    <property type="entry name" value="CORE-BINDING (CB) DOMAIN-CONTAINING PROTEIN"/>
    <property type="match status" value="1"/>
</dbReference>
<dbReference type="GO" id="GO:0003677">
    <property type="term" value="F:DNA binding"/>
    <property type="evidence" value="ECO:0007669"/>
    <property type="project" value="UniProtKB-KW"/>
</dbReference>
<sequence length="213" mass="24168">MEHHPKLLMLFNQDLHPTTIKSYKAKWASFCCFAAKAGLSPSSASLPTILTYLLHLSQWGPSLSSLKVYLAYVVAHQPPNFEAVGVFRYLTVKAFFKGLLNSRSCTCMIPPQWSLHLILDHQMCWHFEPMAMALEHLLILETIILVVITLAHRENELVAMRADPPYPQFHPHKVILYPNKSFFPKVASDFHISQPIILPAFFQAETGLCTPLT</sequence>
<name>A0A9Q0XVY4_9SAUR</name>
<accession>A0A9Q0XVY4</accession>
<dbReference type="SUPFAM" id="SSF47823">
    <property type="entry name" value="lambda integrase-like, N-terminal domain"/>
    <property type="match status" value="1"/>
</dbReference>
<organism evidence="2 3">
    <name type="scientific">Phrynocephalus forsythii</name>
    <dbReference type="NCBI Taxonomy" id="171643"/>
    <lineage>
        <taxon>Eukaryota</taxon>
        <taxon>Metazoa</taxon>
        <taxon>Chordata</taxon>
        <taxon>Craniata</taxon>
        <taxon>Vertebrata</taxon>
        <taxon>Euteleostomi</taxon>
        <taxon>Lepidosauria</taxon>
        <taxon>Squamata</taxon>
        <taxon>Bifurcata</taxon>
        <taxon>Unidentata</taxon>
        <taxon>Episquamata</taxon>
        <taxon>Toxicofera</taxon>
        <taxon>Iguania</taxon>
        <taxon>Acrodonta</taxon>
        <taxon>Agamidae</taxon>
        <taxon>Agaminae</taxon>
        <taxon>Phrynocephalus</taxon>
    </lineage>
</organism>
<dbReference type="Gene3D" id="1.10.150.130">
    <property type="match status" value="1"/>
</dbReference>
<dbReference type="EMBL" id="JAPFRF010000006">
    <property type="protein sequence ID" value="KAJ7329769.1"/>
    <property type="molecule type" value="Genomic_DNA"/>
</dbReference>
<evidence type="ECO:0000256" key="1">
    <source>
        <dbReference type="ARBA" id="ARBA00023125"/>
    </source>
</evidence>
<keyword evidence="3" id="KW-1185">Reference proteome</keyword>
<dbReference type="AlphaFoldDB" id="A0A9Q0XVY4"/>
<dbReference type="PANTHER" id="PTHR35617">
    <property type="entry name" value="PHAGE_INTEGRASE DOMAIN-CONTAINING PROTEIN"/>
    <property type="match status" value="1"/>
</dbReference>